<keyword evidence="4" id="KW-1185">Reference proteome</keyword>
<organism evidence="3 4">
    <name type="scientific">Rathayibacter caricis DSM 15933</name>
    <dbReference type="NCBI Taxonomy" id="1328867"/>
    <lineage>
        <taxon>Bacteria</taxon>
        <taxon>Bacillati</taxon>
        <taxon>Actinomycetota</taxon>
        <taxon>Actinomycetes</taxon>
        <taxon>Micrococcales</taxon>
        <taxon>Microbacteriaceae</taxon>
        <taxon>Rathayibacter</taxon>
    </lineage>
</organism>
<gene>
    <name evidence="3" type="ORF">C1I63_16175</name>
</gene>
<dbReference type="EMBL" id="PZPL01000001">
    <property type="protein sequence ID" value="PTL74218.1"/>
    <property type="molecule type" value="Genomic_DNA"/>
</dbReference>
<name>A0A2T4UXI4_9MICO</name>
<evidence type="ECO:0000313" key="4">
    <source>
        <dbReference type="Proteomes" id="UP000241085"/>
    </source>
</evidence>
<dbReference type="Pfam" id="PF04203">
    <property type="entry name" value="Sortase"/>
    <property type="match status" value="1"/>
</dbReference>
<keyword evidence="1" id="KW-0378">Hydrolase</keyword>
<feature type="compositionally biased region" description="Pro residues" evidence="2">
    <location>
        <begin position="62"/>
        <end position="74"/>
    </location>
</feature>
<dbReference type="InterPro" id="IPR023365">
    <property type="entry name" value="Sortase_dom-sf"/>
</dbReference>
<evidence type="ECO:0000256" key="2">
    <source>
        <dbReference type="SAM" id="MobiDB-lite"/>
    </source>
</evidence>
<sequence>MLERARAGHPITTQEDAMSRNPFPLRVLVVIGSIAVGAGLAGCSAQAAGVVPSPDASLSVQQPPPAPSAIPSAAPPAVPLADARLGATPAPSVVAPTRIVVDGLPVDMPLEPVGVADDGTMELVPDTATAGWYRFGAGLDEPDGTIVIAAHVDSLVYGLGPFVELTSAQPGQIVRLTGDDGAERSFTVTTVETTEKTSVDLPAVFTRDGAPRLVLITCGGDFDYDTRHYLSNVVVTAVPSP</sequence>
<evidence type="ECO:0000256" key="1">
    <source>
        <dbReference type="ARBA" id="ARBA00022801"/>
    </source>
</evidence>
<reference evidence="3 4" key="1">
    <citation type="submission" date="2018-03" db="EMBL/GenBank/DDBJ databases">
        <title>Bacteriophage NCPPB3778 and a type I-E CRISPR drive the evolution of the US Biological Select Agent, Rathayibacter toxicus.</title>
        <authorList>
            <person name="Davis E.W.II."/>
            <person name="Tabima J.F."/>
            <person name="Weisberg A.J."/>
            <person name="Dantas Lopes L."/>
            <person name="Wiseman M.S."/>
            <person name="Wiseman M.S."/>
            <person name="Pupko T."/>
            <person name="Belcher M.S."/>
            <person name="Sechler A.J."/>
            <person name="Tancos M.A."/>
            <person name="Schroeder B.K."/>
            <person name="Murray T.D."/>
            <person name="Luster D.G."/>
            <person name="Schneider W.L."/>
            <person name="Rogers E."/>
            <person name="Andreote F.D."/>
            <person name="Grunwald N.J."/>
            <person name="Putnam M.L."/>
            <person name="Chang J.H."/>
        </authorList>
    </citation>
    <scope>NUCLEOTIDE SEQUENCE [LARGE SCALE GENOMIC DNA]</scope>
    <source>
        <strain evidence="3 4">DSM 15933</strain>
    </source>
</reference>
<dbReference type="Proteomes" id="UP000241085">
    <property type="component" value="Unassembled WGS sequence"/>
</dbReference>
<dbReference type="SUPFAM" id="SSF63817">
    <property type="entry name" value="Sortase"/>
    <property type="match status" value="1"/>
</dbReference>
<accession>A0A2T4UXI4</accession>
<dbReference type="InterPro" id="IPR005754">
    <property type="entry name" value="Sortase"/>
</dbReference>
<comment type="caution">
    <text evidence="3">The sequence shown here is derived from an EMBL/GenBank/DDBJ whole genome shotgun (WGS) entry which is preliminary data.</text>
</comment>
<dbReference type="InterPro" id="IPR042001">
    <property type="entry name" value="Sortase_F"/>
</dbReference>
<proteinExistence type="predicted"/>
<dbReference type="CDD" id="cd05829">
    <property type="entry name" value="Sortase_F"/>
    <property type="match status" value="1"/>
</dbReference>
<dbReference type="GO" id="GO:0016787">
    <property type="term" value="F:hydrolase activity"/>
    <property type="evidence" value="ECO:0007669"/>
    <property type="project" value="UniProtKB-KW"/>
</dbReference>
<feature type="region of interest" description="Disordered" evidence="2">
    <location>
        <begin position="53"/>
        <end position="74"/>
    </location>
</feature>
<protein>
    <submittedName>
        <fullName evidence="3">Class F sortase</fullName>
    </submittedName>
</protein>
<evidence type="ECO:0000313" key="3">
    <source>
        <dbReference type="EMBL" id="PTL74218.1"/>
    </source>
</evidence>
<dbReference type="AlphaFoldDB" id="A0A2T4UXI4"/>
<dbReference type="Gene3D" id="2.40.260.10">
    <property type="entry name" value="Sortase"/>
    <property type="match status" value="1"/>
</dbReference>